<evidence type="ECO:0000313" key="2">
    <source>
        <dbReference type="Proteomes" id="UP000198211"/>
    </source>
</evidence>
<accession>A0A225WJ34</accession>
<protein>
    <submittedName>
        <fullName evidence="1">Uncharacterized protein</fullName>
    </submittedName>
</protein>
<gene>
    <name evidence="1" type="ORF">PHMEG_0008304</name>
</gene>
<comment type="caution">
    <text evidence="1">The sequence shown here is derived from an EMBL/GenBank/DDBJ whole genome shotgun (WGS) entry which is preliminary data.</text>
</comment>
<keyword evidence="2" id="KW-1185">Reference proteome</keyword>
<organism evidence="1 2">
    <name type="scientific">Phytophthora megakarya</name>
    <dbReference type="NCBI Taxonomy" id="4795"/>
    <lineage>
        <taxon>Eukaryota</taxon>
        <taxon>Sar</taxon>
        <taxon>Stramenopiles</taxon>
        <taxon>Oomycota</taxon>
        <taxon>Peronosporomycetes</taxon>
        <taxon>Peronosporales</taxon>
        <taxon>Peronosporaceae</taxon>
        <taxon>Phytophthora</taxon>
    </lineage>
</organism>
<dbReference type="EMBL" id="NBNE01000706">
    <property type="protein sequence ID" value="OWZ17716.1"/>
    <property type="molecule type" value="Genomic_DNA"/>
</dbReference>
<dbReference type="Proteomes" id="UP000198211">
    <property type="component" value="Unassembled WGS sequence"/>
</dbReference>
<name>A0A225WJ34_9STRA</name>
<proteinExistence type="predicted"/>
<dbReference type="AlphaFoldDB" id="A0A225WJ34"/>
<dbReference type="OrthoDB" id="129639at2759"/>
<reference evidence="2" key="1">
    <citation type="submission" date="2017-03" db="EMBL/GenBank/DDBJ databases">
        <title>Phytopthora megakarya and P. palmivora, two closely related causual agents of cacao black pod achieved similar genome size and gene model numbers by different mechanisms.</title>
        <authorList>
            <person name="Ali S."/>
            <person name="Shao J."/>
            <person name="Larry D.J."/>
            <person name="Kronmiller B."/>
            <person name="Shen D."/>
            <person name="Strem M.D."/>
            <person name="Melnick R.L."/>
            <person name="Guiltinan M.J."/>
            <person name="Tyler B.M."/>
            <person name="Meinhardt L.W."/>
            <person name="Bailey B.A."/>
        </authorList>
    </citation>
    <scope>NUCLEOTIDE SEQUENCE [LARGE SCALE GENOMIC DNA]</scope>
    <source>
        <strain evidence="2">zdho120</strain>
    </source>
</reference>
<sequence length="1194" mass="136413">MDKRWGFMAPWCEELKQLIGIWTAETDEYIWEKKDAMVKVRLPRQIKHTSHVSFGKRIQKIQEALALLVAVHHADKHAYTFLVVELCGLKKETRGHQLPISTTFLLDLDLKGKEIDGTIEYDLALFCGTSFQLHPSVEYLKTLKKIAALDKNLKGKEGGVSIEIPVKLDLDWYQPNHKYGELLHHITMAEKQINAQWNAYRASEEKDDLLAGELRCSFVLEPMRADLGSIALTTEVMEAIERQIADNVWFSSLDFYFPIERQSADNEFDLRATFGLFLRRLFDSTRRKHDSAHTKYHFELHQEPKPSQIEEIRLLCDVTMPARDFEAMCSALVLTQTTKKISLDLDIRPDDETNHEHRWKWLAYTFFSKRARSSSSLETLIIACLGRMSERDARAFASVFVAEHPEEMLFGTPSGLVDERDATLKTGAPIRWEFDEEGQLVEDSNHLVFDYPVPFVRTFSDDGNSEWVNVLVSGFGRCQVERSNLEFCAEKGVDSGGVTSLTVAIDTDTITGMEGILPFIESIGPTLMTLAVKGANLDWGEGPDVNSIIRSCPNLQDLTISRELVDIQLDFSEYRAANESVPELAFEWTNFTKFSNVLCDSKSPLTKCTKRLNIALLSRLALLADAEDDPAPFYVDALVDMLNVNERLEFLEVRSPYFGYVYFLKKFASKPIHRQRKPLSTKCKVAFLSLRPVRKEPTEPLKTMKVSLKDVQRRSAIEDIDLHVIANIFSFAALPVRRLVYYNSSKDEDTFTAQMDKRWGFMLPWCEVLKPHIGVWNSEEAEEYIWVKKDVVLKVKLPRRIKHTDETTFRQKIQNIQEALALLVAVHHADEDAYDFLVVDRCGLKNEALLFQAPISTKFLLQLDLKGHEMDGTIEYDLALFCGTNILLHPSEEYLSTLKKIAAVDENLKRKEGGVEIEIPVKVVSQFKHGELLQDATTKKLSLDLDILDSDSINETNREHRWKWLAYALFSKRARASSSVENLIIACLGRMNERDARSFASGASIAWGEGPDVNAIIRSCPNLQELTISRSLIDVQLDLSEYRSANESVPELVFEWTDVTKFAKLLCDPNSPLTKCTKRLNVRSPYLGYVGDLRKFDFKPIHRQRKSLSSKCRAAFLSLNPSRKETTEPLKKMKKSVKGVHRRSAIEDIDRHVIANIFSFAALPVRRRVYYNCNKVLENRNLALANQNLQQQQT</sequence>
<evidence type="ECO:0000313" key="1">
    <source>
        <dbReference type="EMBL" id="OWZ17716.1"/>
    </source>
</evidence>